<protein>
    <submittedName>
        <fullName evidence="2">Phosphatase</fullName>
    </submittedName>
</protein>
<sequence>MISRRQFTFGMVALSAGSTAFSGLANATGAYGKGSLKTAAGFGKLMPDPKGLLDLPEGFSYQIISELGDPMNDGLHVPDKADGMGCFRVDDHRVVLVRNHELKPGDLAKQHTSIASHKTTQAFDTNAAGTALPGGTSNIVYNMVSGEVENQFISLCGTIRNCSGGITPWNTWLTCEESVAVPSVENSKSHGWVFEVPASAEQLVAPEPLKAMGRFNHEAAAVDPKSGIVYMTEDRGDSLFYRFIPTVAGKLAEGGRLQALVIKGSKQFDSRNWADVKMPAAQWFDAEWIDLENPESPEDDLRQRGYADGAALFARGEGIHWGDGELYFCCTNGGNKQLGQIMRYQPSTVEGTEGEKANPGRIQLFLESTDKALFNFGDNLTVAPFGDLIVCEDQYTDIVDNHLRGVTPEGRVYNFAKLRAQTELAGACFSPDGSTLFVNLYAPAKTLAITGPWSVRS</sequence>
<organism evidence="2 3">
    <name type="scientific">Alteromonas confluentis</name>
    <dbReference type="NCBI Taxonomy" id="1656094"/>
    <lineage>
        <taxon>Bacteria</taxon>
        <taxon>Pseudomonadati</taxon>
        <taxon>Pseudomonadota</taxon>
        <taxon>Gammaproteobacteria</taxon>
        <taxon>Alteromonadales</taxon>
        <taxon>Alteromonadaceae</taxon>
        <taxon>Alteromonas/Salinimonas group</taxon>
        <taxon>Alteromonas</taxon>
    </lineage>
</organism>
<comment type="caution">
    <text evidence="2">The sequence shown here is derived from an EMBL/GenBank/DDBJ whole genome shotgun (WGS) entry which is preliminary data.</text>
</comment>
<dbReference type="RefSeq" id="WP_070125314.1">
    <property type="nucleotide sequence ID" value="NZ_MDHN01000021.1"/>
</dbReference>
<dbReference type="AlphaFoldDB" id="A0A1E7ZBT4"/>
<dbReference type="Pfam" id="PF05787">
    <property type="entry name" value="PhoX"/>
    <property type="match status" value="2"/>
</dbReference>
<reference evidence="2 3" key="1">
    <citation type="submission" date="2016-08" db="EMBL/GenBank/DDBJ databases">
        <authorList>
            <person name="Seilhamer J.J."/>
        </authorList>
    </citation>
    <scope>NUCLEOTIDE SEQUENCE [LARGE SCALE GENOMIC DNA]</scope>
    <source>
        <strain evidence="2 3">KCTC 42603</strain>
    </source>
</reference>
<feature type="signal peptide" evidence="1">
    <location>
        <begin position="1"/>
        <end position="27"/>
    </location>
</feature>
<dbReference type="Proteomes" id="UP000175691">
    <property type="component" value="Unassembled WGS sequence"/>
</dbReference>
<keyword evidence="1" id="KW-0732">Signal</keyword>
<keyword evidence="3" id="KW-1185">Reference proteome</keyword>
<dbReference type="PANTHER" id="PTHR35399:SF4">
    <property type="entry name" value="MEMBRANE PROTEIN"/>
    <property type="match status" value="1"/>
</dbReference>
<feature type="chain" id="PRO_5009209666" evidence="1">
    <location>
        <begin position="28"/>
        <end position="457"/>
    </location>
</feature>
<dbReference type="SUPFAM" id="SSF63829">
    <property type="entry name" value="Calcium-dependent phosphotriesterase"/>
    <property type="match status" value="1"/>
</dbReference>
<dbReference type="OrthoDB" id="9801383at2"/>
<evidence type="ECO:0000256" key="1">
    <source>
        <dbReference type="SAM" id="SignalP"/>
    </source>
</evidence>
<dbReference type="PANTHER" id="PTHR35399">
    <property type="entry name" value="SLR8030 PROTEIN"/>
    <property type="match status" value="1"/>
</dbReference>
<dbReference type="EMBL" id="MDHN01000021">
    <property type="protein sequence ID" value="OFC70921.1"/>
    <property type="molecule type" value="Genomic_DNA"/>
</dbReference>
<evidence type="ECO:0000313" key="2">
    <source>
        <dbReference type="EMBL" id="OFC70921.1"/>
    </source>
</evidence>
<accession>A0A1E7ZBT4</accession>
<evidence type="ECO:0000313" key="3">
    <source>
        <dbReference type="Proteomes" id="UP000175691"/>
    </source>
</evidence>
<dbReference type="STRING" id="1656094.BFC18_10790"/>
<name>A0A1E7ZBT4_9ALTE</name>
<proteinExistence type="predicted"/>
<gene>
    <name evidence="2" type="ORF">BFC18_10790</name>
</gene>
<dbReference type="InterPro" id="IPR008557">
    <property type="entry name" value="PhoX"/>
</dbReference>